<dbReference type="NCBIfam" id="TIGR00810">
    <property type="entry name" value="secG"/>
    <property type="match status" value="1"/>
</dbReference>
<organism evidence="12 13">
    <name type="scientific">Pedobacter quisquiliarum</name>
    <dbReference type="NCBI Taxonomy" id="1834438"/>
    <lineage>
        <taxon>Bacteria</taxon>
        <taxon>Pseudomonadati</taxon>
        <taxon>Bacteroidota</taxon>
        <taxon>Sphingobacteriia</taxon>
        <taxon>Sphingobacteriales</taxon>
        <taxon>Sphingobacteriaceae</taxon>
        <taxon>Pedobacter</taxon>
    </lineage>
</organism>
<keyword evidence="4 10" id="KW-1003">Cell membrane</keyword>
<evidence type="ECO:0000256" key="2">
    <source>
        <dbReference type="ARBA" id="ARBA00008445"/>
    </source>
</evidence>
<evidence type="ECO:0000256" key="8">
    <source>
        <dbReference type="ARBA" id="ARBA00023010"/>
    </source>
</evidence>
<keyword evidence="3 10" id="KW-0813">Transport</keyword>
<comment type="function">
    <text evidence="10">Involved in protein export. Participates in an early event of protein translocation.</text>
</comment>
<gene>
    <name evidence="12" type="ORF">GCM10011387_30040</name>
</gene>
<keyword evidence="8 10" id="KW-0811">Translocation</keyword>
<dbReference type="EMBL" id="BMIL01000011">
    <property type="protein sequence ID" value="GGC74354.1"/>
    <property type="molecule type" value="Genomic_DNA"/>
</dbReference>
<dbReference type="GO" id="GO:0015450">
    <property type="term" value="F:protein-transporting ATPase activity"/>
    <property type="evidence" value="ECO:0007669"/>
    <property type="project" value="UniProtKB-UniRule"/>
</dbReference>
<evidence type="ECO:0000256" key="3">
    <source>
        <dbReference type="ARBA" id="ARBA00022448"/>
    </source>
</evidence>
<evidence type="ECO:0000256" key="10">
    <source>
        <dbReference type="RuleBase" id="RU365087"/>
    </source>
</evidence>
<dbReference type="Pfam" id="PF03840">
    <property type="entry name" value="SecG"/>
    <property type="match status" value="1"/>
</dbReference>
<evidence type="ECO:0000256" key="4">
    <source>
        <dbReference type="ARBA" id="ARBA00022475"/>
    </source>
</evidence>
<dbReference type="Proteomes" id="UP000651668">
    <property type="component" value="Unassembled WGS sequence"/>
</dbReference>
<comment type="subcellular location">
    <subcellularLocation>
        <location evidence="1 10">Cell membrane</location>
        <topology evidence="1 10">Multi-pass membrane protein</topology>
    </subcellularLocation>
</comment>
<keyword evidence="9 10" id="KW-0472">Membrane</keyword>
<evidence type="ECO:0000256" key="9">
    <source>
        <dbReference type="ARBA" id="ARBA00023136"/>
    </source>
</evidence>
<dbReference type="InterPro" id="IPR004692">
    <property type="entry name" value="SecG"/>
</dbReference>
<proteinExistence type="inferred from homology"/>
<comment type="caution">
    <text evidence="12">The sequence shown here is derived from an EMBL/GenBank/DDBJ whole genome shotgun (WGS) entry which is preliminary data.</text>
</comment>
<evidence type="ECO:0000256" key="5">
    <source>
        <dbReference type="ARBA" id="ARBA00022692"/>
    </source>
</evidence>
<evidence type="ECO:0000256" key="7">
    <source>
        <dbReference type="ARBA" id="ARBA00022989"/>
    </source>
</evidence>
<dbReference type="AlphaFoldDB" id="A0A916UJT6"/>
<evidence type="ECO:0000256" key="11">
    <source>
        <dbReference type="SAM" id="MobiDB-lite"/>
    </source>
</evidence>
<dbReference type="PANTHER" id="PTHR34182:SF1">
    <property type="entry name" value="PROTEIN-EXPORT MEMBRANE PROTEIN SECG"/>
    <property type="match status" value="1"/>
</dbReference>
<feature type="transmembrane region" description="Helical" evidence="10">
    <location>
        <begin position="51"/>
        <end position="70"/>
    </location>
</feature>
<dbReference type="GO" id="GO:0043952">
    <property type="term" value="P:protein transport by the Sec complex"/>
    <property type="evidence" value="ECO:0007669"/>
    <property type="project" value="TreeGrafter"/>
</dbReference>
<keyword evidence="13" id="KW-1185">Reference proteome</keyword>
<name>A0A916UJT6_9SPHI</name>
<evidence type="ECO:0000313" key="13">
    <source>
        <dbReference type="Proteomes" id="UP000651668"/>
    </source>
</evidence>
<keyword evidence="6 10" id="KW-0653">Protein transport</keyword>
<dbReference type="GO" id="GO:0009306">
    <property type="term" value="P:protein secretion"/>
    <property type="evidence" value="ECO:0007669"/>
    <property type="project" value="UniProtKB-UniRule"/>
</dbReference>
<comment type="similarity">
    <text evidence="2 10">Belongs to the SecG family.</text>
</comment>
<dbReference type="GO" id="GO:0005886">
    <property type="term" value="C:plasma membrane"/>
    <property type="evidence" value="ECO:0007669"/>
    <property type="project" value="UniProtKB-SubCell"/>
</dbReference>
<dbReference type="RefSeq" id="WP_188627750.1">
    <property type="nucleotide sequence ID" value="NZ_BMIL01000011.1"/>
</dbReference>
<sequence>MLFLIILLIIICVALAIFVLIQNPKGGGLATGSSASNMFGVQRTGDVLEKGTWILLAVVVVITLSITTIAKTGNGGSTGGSKIEEQLNRTPAPSPIGNAPATTAPATSAPANNNAAPAETPAQPAP</sequence>
<evidence type="ECO:0000256" key="6">
    <source>
        <dbReference type="ARBA" id="ARBA00022927"/>
    </source>
</evidence>
<protein>
    <recommendedName>
        <fullName evidence="10">Protein-export membrane protein SecG</fullName>
    </recommendedName>
</protein>
<reference evidence="12" key="1">
    <citation type="journal article" date="2014" name="Int. J. Syst. Evol. Microbiol.">
        <title>Complete genome sequence of Corynebacterium casei LMG S-19264T (=DSM 44701T), isolated from a smear-ripened cheese.</title>
        <authorList>
            <consortium name="US DOE Joint Genome Institute (JGI-PGF)"/>
            <person name="Walter F."/>
            <person name="Albersmeier A."/>
            <person name="Kalinowski J."/>
            <person name="Ruckert C."/>
        </authorList>
    </citation>
    <scope>NUCLEOTIDE SEQUENCE</scope>
    <source>
        <strain evidence="12">CGMCC 1.15343</strain>
    </source>
</reference>
<keyword evidence="7 10" id="KW-1133">Transmembrane helix</keyword>
<keyword evidence="5 10" id="KW-0812">Transmembrane</keyword>
<feature type="region of interest" description="Disordered" evidence="11">
    <location>
        <begin position="70"/>
        <end position="126"/>
    </location>
</feature>
<evidence type="ECO:0000313" key="12">
    <source>
        <dbReference type="EMBL" id="GGC74354.1"/>
    </source>
</evidence>
<accession>A0A916UJT6</accession>
<comment type="caution">
    <text evidence="10">Lacks conserved residue(s) required for the propagation of feature annotation.</text>
</comment>
<dbReference type="PANTHER" id="PTHR34182">
    <property type="entry name" value="PROTEIN-EXPORT MEMBRANE PROTEIN SECG"/>
    <property type="match status" value="1"/>
</dbReference>
<dbReference type="GO" id="GO:0065002">
    <property type="term" value="P:intracellular protein transmembrane transport"/>
    <property type="evidence" value="ECO:0007669"/>
    <property type="project" value="TreeGrafter"/>
</dbReference>
<evidence type="ECO:0000256" key="1">
    <source>
        <dbReference type="ARBA" id="ARBA00004651"/>
    </source>
</evidence>
<reference evidence="12" key="2">
    <citation type="submission" date="2020-09" db="EMBL/GenBank/DDBJ databases">
        <authorList>
            <person name="Sun Q."/>
            <person name="Zhou Y."/>
        </authorList>
    </citation>
    <scope>NUCLEOTIDE SEQUENCE</scope>
    <source>
        <strain evidence="12">CGMCC 1.15343</strain>
    </source>
</reference>
<feature type="compositionally biased region" description="Low complexity" evidence="11">
    <location>
        <begin position="98"/>
        <end position="126"/>
    </location>
</feature>